<keyword evidence="3" id="KW-1185">Reference proteome</keyword>
<protein>
    <submittedName>
        <fullName evidence="2">LexA family protein</fullName>
    </submittedName>
</protein>
<dbReference type="Pfam" id="PF00717">
    <property type="entry name" value="Peptidase_S24"/>
    <property type="match status" value="1"/>
</dbReference>
<dbReference type="CDD" id="cd00093">
    <property type="entry name" value="HTH_XRE"/>
    <property type="match status" value="1"/>
</dbReference>
<dbReference type="RefSeq" id="WP_382341939.1">
    <property type="nucleotide sequence ID" value="NZ_JBHSAB010000006.1"/>
</dbReference>
<dbReference type="InterPro" id="IPR001387">
    <property type="entry name" value="Cro/C1-type_HTH"/>
</dbReference>
<feature type="domain" description="HTH cro/C1-type" evidence="1">
    <location>
        <begin position="8"/>
        <end position="63"/>
    </location>
</feature>
<dbReference type="SMART" id="SM00530">
    <property type="entry name" value="HTH_XRE"/>
    <property type="match status" value="1"/>
</dbReference>
<evidence type="ECO:0000259" key="1">
    <source>
        <dbReference type="PROSITE" id="PS50943"/>
    </source>
</evidence>
<dbReference type="SUPFAM" id="SSF47413">
    <property type="entry name" value="lambda repressor-like DNA-binding domains"/>
    <property type="match status" value="1"/>
</dbReference>
<organism evidence="2 3">
    <name type="scientific">Legionella dresdenensis</name>
    <dbReference type="NCBI Taxonomy" id="450200"/>
    <lineage>
        <taxon>Bacteria</taxon>
        <taxon>Pseudomonadati</taxon>
        <taxon>Pseudomonadota</taxon>
        <taxon>Gammaproteobacteria</taxon>
        <taxon>Legionellales</taxon>
        <taxon>Legionellaceae</taxon>
        <taxon>Legionella</taxon>
    </lineage>
</organism>
<dbReference type="Gene3D" id="1.10.260.40">
    <property type="entry name" value="lambda repressor-like DNA-binding domains"/>
    <property type="match status" value="1"/>
</dbReference>
<dbReference type="Proteomes" id="UP001595758">
    <property type="component" value="Unassembled WGS sequence"/>
</dbReference>
<dbReference type="Gene3D" id="2.10.109.10">
    <property type="entry name" value="Umud Fragment, subunit A"/>
    <property type="match status" value="1"/>
</dbReference>
<name>A0ABV8CEH3_9GAMM</name>
<evidence type="ECO:0000313" key="2">
    <source>
        <dbReference type="EMBL" id="MFC3908549.1"/>
    </source>
</evidence>
<proteinExistence type="predicted"/>
<dbReference type="PROSITE" id="PS50943">
    <property type="entry name" value="HTH_CROC1"/>
    <property type="match status" value="1"/>
</dbReference>
<comment type="caution">
    <text evidence="2">The sequence shown here is derived from an EMBL/GenBank/DDBJ whole genome shotgun (WGS) entry which is preliminary data.</text>
</comment>
<reference evidence="3" key="1">
    <citation type="journal article" date="2019" name="Int. J. Syst. Evol. Microbiol.">
        <title>The Global Catalogue of Microorganisms (GCM) 10K type strain sequencing project: providing services to taxonomists for standard genome sequencing and annotation.</title>
        <authorList>
            <consortium name="The Broad Institute Genomics Platform"/>
            <consortium name="The Broad Institute Genome Sequencing Center for Infectious Disease"/>
            <person name="Wu L."/>
            <person name="Ma J."/>
        </authorList>
    </citation>
    <scope>NUCLEOTIDE SEQUENCE [LARGE SCALE GENOMIC DNA]</scope>
    <source>
        <strain evidence="3">CCUG 59858</strain>
    </source>
</reference>
<dbReference type="EMBL" id="JBHSAB010000006">
    <property type="protein sequence ID" value="MFC3908549.1"/>
    <property type="molecule type" value="Genomic_DNA"/>
</dbReference>
<evidence type="ECO:0000313" key="3">
    <source>
        <dbReference type="Proteomes" id="UP001595758"/>
    </source>
</evidence>
<dbReference type="Pfam" id="PF13443">
    <property type="entry name" value="HTH_26"/>
    <property type="match status" value="1"/>
</dbReference>
<sequence length="197" mass="21966">MTTIADNINRLMNEEGITASELSRITGIDRSVLHKIISGSTKNPTIDSIKAIIKHYSFDEVVFGVKEGTHKSCDEIPILSWADAACLSRLGFTSNYKYLKVGYQPPQASFALLIEYTLDNRFPEGTFLIIDQNKKPKNGSYVIVKQENSNLASLKRFILDGSTAYLKSIDHSIPSVQYDDKTTKIVGVVIQSILNFE</sequence>
<dbReference type="InterPro" id="IPR010982">
    <property type="entry name" value="Lambda_DNA-bd_dom_sf"/>
</dbReference>
<dbReference type="SUPFAM" id="SSF51306">
    <property type="entry name" value="LexA/Signal peptidase"/>
    <property type="match status" value="1"/>
</dbReference>
<dbReference type="InterPro" id="IPR039418">
    <property type="entry name" value="LexA-like"/>
</dbReference>
<gene>
    <name evidence="2" type="ORF">ACFORL_05600</name>
</gene>
<dbReference type="InterPro" id="IPR036286">
    <property type="entry name" value="LexA/Signal_pep-like_sf"/>
</dbReference>
<dbReference type="InterPro" id="IPR015927">
    <property type="entry name" value="Peptidase_S24_S26A/B/C"/>
</dbReference>
<accession>A0ABV8CEH3</accession>
<dbReference type="CDD" id="cd06529">
    <property type="entry name" value="S24_LexA-like"/>
    <property type="match status" value="1"/>
</dbReference>